<dbReference type="InterPro" id="IPR022085">
    <property type="entry name" value="OpdG"/>
</dbReference>
<organism evidence="1 2">
    <name type="scientific">Pochonia chlamydosporia 170</name>
    <dbReference type="NCBI Taxonomy" id="1380566"/>
    <lineage>
        <taxon>Eukaryota</taxon>
        <taxon>Fungi</taxon>
        <taxon>Dikarya</taxon>
        <taxon>Ascomycota</taxon>
        <taxon>Pezizomycotina</taxon>
        <taxon>Sordariomycetes</taxon>
        <taxon>Hypocreomycetidae</taxon>
        <taxon>Hypocreales</taxon>
        <taxon>Clavicipitaceae</taxon>
        <taxon>Pochonia</taxon>
    </lineage>
</organism>
<dbReference type="Pfam" id="PF12311">
    <property type="entry name" value="DUF3632"/>
    <property type="match status" value="1"/>
</dbReference>
<dbReference type="RefSeq" id="XP_018142422.1">
    <property type="nucleotide sequence ID" value="XM_018285334.1"/>
</dbReference>
<proteinExistence type="predicted"/>
<reference evidence="1 2" key="1">
    <citation type="journal article" date="2016" name="PLoS Pathog.">
        <title>Biosynthesis of antibiotic leucinostatins in bio-control fungus Purpureocillium lilacinum and their inhibition on phytophthora revealed by genome mining.</title>
        <authorList>
            <person name="Wang G."/>
            <person name="Liu Z."/>
            <person name="Lin R."/>
            <person name="Li E."/>
            <person name="Mao Z."/>
            <person name="Ling J."/>
            <person name="Yang Y."/>
            <person name="Yin W.B."/>
            <person name="Xie B."/>
        </authorList>
    </citation>
    <scope>NUCLEOTIDE SEQUENCE [LARGE SCALE GENOMIC DNA]</scope>
    <source>
        <strain evidence="1">170</strain>
    </source>
</reference>
<dbReference type="EMBL" id="LSBJ02000005">
    <property type="protein sequence ID" value="OAQ65108.1"/>
    <property type="molecule type" value="Genomic_DNA"/>
</dbReference>
<accession>A0A179FIJ7</accession>
<dbReference type="GeneID" id="28849328"/>
<dbReference type="KEGG" id="pchm:VFPPC_06278"/>
<dbReference type="AlphaFoldDB" id="A0A179FIJ7"/>
<keyword evidence="2" id="KW-1185">Reference proteome</keyword>
<gene>
    <name evidence="1" type="ORF">VFPPC_06278</name>
</gene>
<protein>
    <submittedName>
        <fullName evidence="1">Uncharacterized protein</fullName>
    </submittedName>
</protein>
<name>A0A179FIJ7_METCM</name>
<evidence type="ECO:0000313" key="1">
    <source>
        <dbReference type="EMBL" id="OAQ65108.1"/>
    </source>
</evidence>
<dbReference type="STRING" id="1380566.A0A179FIJ7"/>
<dbReference type="Proteomes" id="UP000078397">
    <property type="component" value="Unassembled WGS sequence"/>
</dbReference>
<evidence type="ECO:0000313" key="2">
    <source>
        <dbReference type="Proteomes" id="UP000078397"/>
    </source>
</evidence>
<sequence length="313" mass="35597">MASQDVSVLSLHLFDHDDDAEDLEYKQVINDLITQQKTPHQVADVIDKWVVREANTKYDQLQQRNPPFNLTPEEKDRVYLVGPNASRHIEMIVGCIAKVCTAYPPGHAVQNSFIEFFQALKAMPRHEVPNLSYKDGPDEPTFDIKLILWPFGTPSVDHLAQKFQREAEELAYPFSEVETSGSEAQLRWRNLQSFISRLTALELIDCSIASALPYILPSHYAYPDLEKRSIGGPQRIAGDLVAAAQWLEPDSIRQWVYDQCRSTGEGDDSTQTWSMDKWNQLKAQLSFIASDELFPQHTRDLAHSLGEKMESHG</sequence>
<comment type="caution">
    <text evidence="1">The sequence shown here is derived from an EMBL/GenBank/DDBJ whole genome shotgun (WGS) entry which is preliminary data.</text>
</comment>
<dbReference type="OrthoDB" id="3350591at2759"/>